<gene>
    <name evidence="2" type="ORF">JCM19231_3352</name>
</gene>
<dbReference type="GO" id="GO:0003677">
    <property type="term" value="F:DNA binding"/>
    <property type="evidence" value="ECO:0007669"/>
    <property type="project" value="TreeGrafter"/>
</dbReference>
<dbReference type="AlphaFoldDB" id="A0A0B8NWS3"/>
<name>A0A0B8NWS3_9VIBR</name>
<dbReference type="Proteomes" id="UP000031671">
    <property type="component" value="Unassembled WGS sequence"/>
</dbReference>
<dbReference type="PROSITE" id="PS51078">
    <property type="entry name" value="ICLR_ED"/>
    <property type="match status" value="1"/>
</dbReference>
<sequence length="85" mass="9733">MPLKEIAHPFLCELAEETKETVHLGIKDEDHIFYLDKVSGSRPIELRSRIGDRLSLAGTGIGKSLMLDMPKMEWQRLLRKKNIST</sequence>
<evidence type="ECO:0000259" key="1">
    <source>
        <dbReference type="PROSITE" id="PS51078"/>
    </source>
</evidence>
<evidence type="ECO:0000313" key="3">
    <source>
        <dbReference type="Proteomes" id="UP000031671"/>
    </source>
</evidence>
<reference evidence="2 3" key="2">
    <citation type="submission" date="2015-01" db="EMBL/GenBank/DDBJ databases">
        <authorList>
            <consortium name="NBRP consortium"/>
            <person name="Sawabe T."/>
            <person name="Meirelles P."/>
            <person name="Feng G."/>
            <person name="Sayaka M."/>
            <person name="Hattori M."/>
            <person name="Ohkuma M."/>
        </authorList>
    </citation>
    <scope>NUCLEOTIDE SEQUENCE [LARGE SCALE GENOMIC DNA]</scope>
    <source>
        <strain evidence="3">JCM 19231</strain>
    </source>
</reference>
<dbReference type="SUPFAM" id="SSF55781">
    <property type="entry name" value="GAF domain-like"/>
    <property type="match status" value="1"/>
</dbReference>
<dbReference type="InterPro" id="IPR050707">
    <property type="entry name" value="HTH_MetabolicPath_Reg"/>
</dbReference>
<evidence type="ECO:0000313" key="2">
    <source>
        <dbReference type="EMBL" id="GAM58366.1"/>
    </source>
</evidence>
<reference evidence="2 3" key="1">
    <citation type="submission" date="2015-01" db="EMBL/GenBank/DDBJ databases">
        <title>Vibrio sp. C1 JCM 19231 whole genome shotgun sequence.</title>
        <authorList>
            <person name="Sawabe T."/>
            <person name="Meirelles P."/>
            <person name="Feng G."/>
            <person name="Sayaka M."/>
            <person name="Hattori M."/>
            <person name="Ohkuma M."/>
        </authorList>
    </citation>
    <scope>NUCLEOTIDE SEQUENCE [LARGE SCALE GENOMIC DNA]</scope>
    <source>
        <strain evidence="3">JCM 19231</strain>
    </source>
</reference>
<proteinExistence type="predicted"/>
<dbReference type="PANTHER" id="PTHR30136:SF24">
    <property type="entry name" value="HTH-TYPE TRANSCRIPTIONAL REPRESSOR ALLR"/>
    <property type="match status" value="1"/>
</dbReference>
<dbReference type="GO" id="GO:0045892">
    <property type="term" value="P:negative regulation of DNA-templated transcription"/>
    <property type="evidence" value="ECO:0007669"/>
    <property type="project" value="TreeGrafter"/>
</dbReference>
<dbReference type="InterPro" id="IPR014757">
    <property type="entry name" value="Tscrpt_reg_IclR_C"/>
</dbReference>
<protein>
    <submittedName>
        <fullName evidence="2">D-galactonate regulator, iclR family</fullName>
    </submittedName>
</protein>
<accession>A0A0B8NWS3</accession>
<dbReference type="Gene3D" id="3.30.450.40">
    <property type="match status" value="1"/>
</dbReference>
<dbReference type="PANTHER" id="PTHR30136">
    <property type="entry name" value="HELIX-TURN-HELIX TRANSCRIPTIONAL REGULATOR, ICLR FAMILY"/>
    <property type="match status" value="1"/>
</dbReference>
<feature type="domain" description="IclR-ED" evidence="1">
    <location>
        <begin position="1"/>
        <end position="85"/>
    </location>
</feature>
<organism evidence="2 3">
    <name type="scientific">Vibrio ishigakensis</name>
    <dbReference type="NCBI Taxonomy" id="1481914"/>
    <lineage>
        <taxon>Bacteria</taxon>
        <taxon>Pseudomonadati</taxon>
        <taxon>Pseudomonadota</taxon>
        <taxon>Gammaproteobacteria</taxon>
        <taxon>Vibrionales</taxon>
        <taxon>Vibrionaceae</taxon>
        <taxon>Vibrio</taxon>
    </lineage>
</organism>
<dbReference type="EMBL" id="BBRZ01000084">
    <property type="protein sequence ID" value="GAM58366.1"/>
    <property type="molecule type" value="Genomic_DNA"/>
</dbReference>
<keyword evidence="3" id="KW-1185">Reference proteome</keyword>
<dbReference type="Pfam" id="PF01614">
    <property type="entry name" value="IclR_C"/>
    <property type="match status" value="1"/>
</dbReference>
<comment type="caution">
    <text evidence="2">The sequence shown here is derived from an EMBL/GenBank/DDBJ whole genome shotgun (WGS) entry which is preliminary data.</text>
</comment>
<dbReference type="InterPro" id="IPR029016">
    <property type="entry name" value="GAF-like_dom_sf"/>
</dbReference>
<dbReference type="GO" id="GO:0003700">
    <property type="term" value="F:DNA-binding transcription factor activity"/>
    <property type="evidence" value="ECO:0007669"/>
    <property type="project" value="TreeGrafter"/>
</dbReference>